<dbReference type="Pfam" id="PF01926">
    <property type="entry name" value="MMR_HSR1"/>
    <property type="match status" value="1"/>
</dbReference>
<dbReference type="STRING" id="658196.A0A397S5J4"/>
<keyword evidence="4" id="KW-1185">Reference proteome</keyword>
<dbReference type="InterPro" id="IPR056072">
    <property type="entry name" value="SNTX_MACPF/CDC-like_dom"/>
</dbReference>
<name>A0A397S5J4_9GLOM</name>
<gene>
    <name evidence="3" type="ORF">C1645_881488</name>
</gene>
<dbReference type="InterPro" id="IPR027417">
    <property type="entry name" value="P-loop_NTPase"/>
</dbReference>
<evidence type="ECO:0000313" key="4">
    <source>
        <dbReference type="Proteomes" id="UP000265703"/>
    </source>
</evidence>
<dbReference type="AlphaFoldDB" id="A0A397S5J4"/>
<proteinExistence type="predicted"/>
<dbReference type="InterPro" id="IPR006073">
    <property type="entry name" value="GTP-bd"/>
</dbReference>
<dbReference type="PROSITE" id="PS00675">
    <property type="entry name" value="SIGMA54_INTERACT_1"/>
    <property type="match status" value="1"/>
</dbReference>
<accession>A0A397S5J4</accession>
<dbReference type="InterPro" id="IPR025662">
    <property type="entry name" value="Sigma_54_int_dom_ATP-bd_1"/>
</dbReference>
<dbReference type="PANTHER" id="PTHR32046">
    <property type="entry name" value="G DOMAIN-CONTAINING PROTEIN"/>
    <property type="match status" value="1"/>
</dbReference>
<dbReference type="OrthoDB" id="8954335at2759"/>
<organism evidence="3 4">
    <name type="scientific">Glomus cerebriforme</name>
    <dbReference type="NCBI Taxonomy" id="658196"/>
    <lineage>
        <taxon>Eukaryota</taxon>
        <taxon>Fungi</taxon>
        <taxon>Fungi incertae sedis</taxon>
        <taxon>Mucoromycota</taxon>
        <taxon>Glomeromycotina</taxon>
        <taxon>Glomeromycetes</taxon>
        <taxon>Glomerales</taxon>
        <taxon>Glomeraceae</taxon>
        <taxon>Glomus</taxon>
    </lineage>
</organism>
<dbReference type="SUPFAM" id="SSF52540">
    <property type="entry name" value="P-loop containing nucleoside triphosphate hydrolases"/>
    <property type="match status" value="1"/>
</dbReference>
<dbReference type="Pfam" id="PF24674">
    <property type="entry name" value="MACPF_SNTX"/>
    <property type="match status" value="1"/>
</dbReference>
<dbReference type="Proteomes" id="UP000265703">
    <property type="component" value="Unassembled WGS sequence"/>
</dbReference>
<dbReference type="PANTHER" id="PTHR32046:SF11">
    <property type="entry name" value="IMMUNE-ASSOCIATED NUCLEOTIDE-BINDING PROTEIN 10-LIKE"/>
    <property type="match status" value="1"/>
</dbReference>
<reference evidence="3 4" key="1">
    <citation type="submission" date="2018-06" db="EMBL/GenBank/DDBJ databases">
        <title>Comparative genomics reveals the genomic features of Rhizophagus irregularis, R. cerebriforme, R. diaphanum and Gigaspora rosea, and their symbiotic lifestyle signature.</title>
        <authorList>
            <person name="Morin E."/>
            <person name="San Clemente H."/>
            <person name="Chen E.C.H."/>
            <person name="De La Providencia I."/>
            <person name="Hainaut M."/>
            <person name="Kuo A."/>
            <person name="Kohler A."/>
            <person name="Murat C."/>
            <person name="Tang N."/>
            <person name="Roy S."/>
            <person name="Loubradou J."/>
            <person name="Henrissat B."/>
            <person name="Grigoriev I.V."/>
            <person name="Corradi N."/>
            <person name="Roux C."/>
            <person name="Martin F.M."/>
        </authorList>
    </citation>
    <scope>NUCLEOTIDE SEQUENCE [LARGE SCALE GENOMIC DNA]</scope>
    <source>
        <strain evidence="3 4">DAOM 227022</strain>
    </source>
</reference>
<feature type="domain" description="G" evidence="1">
    <location>
        <begin position="564"/>
        <end position="698"/>
    </location>
</feature>
<dbReference type="Gene3D" id="3.40.50.300">
    <property type="entry name" value="P-loop containing nucleotide triphosphate hydrolases"/>
    <property type="match status" value="1"/>
</dbReference>
<protein>
    <submittedName>
        <fullName evidence="3">Uncharacterized protein</fullName>
    </submittedName>
</protein>
<comment type="caution">
    <text evidence="3">The sequence shown here is derived from an EMBL/GenBank/DDBJ whole genome shotgun (WGS) entry which is preliminary data.</text>
</comment>
<evidence type="ECO:0000259" key="1">
    <source>
        <dbReference type="Pfam" id="PF01926"/>
    </source>
</evidence>
<dbReference type="EMBL" id="QKYT01000761">
    <property type="protein sequence ID" value="RIA81663.1"/>
    <property type="molecule type" value="Genomic_DNA"/>
</dbReference>
<evidence type="ECO:0000259" key="2">
    <source>
        <dbReference type="Pfam" id="PF24674"/>
    </source>
</evidence>
<feature type="domain" description="SNTX MACPF/CDC-like" evidence="2">
    <location>
        <begin position="9"/>
        <end position="230"/>
    </location>
</feature>
<evidence type="ECO:0000313" key="3">
    <source>
        <dbReference type="EMBL" id="RIA81663.1"/>
    </source>
</evidence>
<sequence>MKDIQRIIRRKSLGRPAFIGSLYNAVRDTFCGTMILKSGYPNDSINRIDIPYTELLYEYEDSFKEKFDKLGIEDELKLSVLTGLVALEDSGKYLIDAKESLKSVKGTLIYKMTSIEENLDIHRDDVKTCISTDGFSNQDATHFVIGIKWGAAIIASFECRYTKEEDKSQIEEALKSYCEKLLLSISGKGRVDVKEEQSALTSHFSMKIFGDVVPQSKKHPESFNEARKVMTELPSYIKNIIMEKETILKVELIFENLSNSKQRLNDLLNDAQLISHLIPDTIFNEIDNRVQEVRIEEARFRQELAECLIKIRSGKVNINELESKIKKFQKSILFKETIMAFIDKHRSVSKMVNLILILKTKRVEYLGKNLTIEHILHKYSNDAVYILLDNDEYFIDNNLSPVHNMFRDLYNSDEGSSKFFIVNLKICLGIKCLRSPAIQLYINGKLNSIKYHNDIKALLTSNLIKFDSQPRYKPNNYPNKKIQLVLPCPQDCPSVIDCNWRCFRCEQNIEYGYNKHLYCGCGETSIDHCKFRCSSPHHIEGFVPFKLNLLNEMLPSTPPEEINILLLGETGVGKSTFINAFVNYLKFDTLDDAKSGDMAVFIPSKFTITNEDCETETIQIGNDDSNELLGNVGVSSTMECKSYVFHAPRNRHIRLIDTPGVGDTRGIDQDKKNFENILNFISNYKFLNGICILLKPNNSRLNIVFRFCIQELLSHLHKSAKDNIVFCFTNTRGTFYLPGDTLPSLKEQLKKLKECSKVEIKINKNTVYCFDNESFRFLAAINNNIKSIQRKEHNFAESWKKSVDESKRLIEYIAEQIRQLIQTNIKLIKVKQNEIENSKQTIEELRDKLYIPQIDLEPVQLGYSRTHHAANQGPFFIYDIDIDIDIDTDTDTDTVVDISIDIDIDIDPSIFNFVRIAVLYIGLESENWMMIT</sequence>
<dbReference type="GO" id="GO:0005525">
    <property type="term" value="F:GTP binding"/>
    <property type="evidence" value="ECO:0007669"/>
    <property type="project" value="InterPro"/>
</dbReference>